<reference evidence="2" key="1">
    <citation type="submission" date="2017-09" db="EMBL/GenBank/DDBJ databases">
        <title>FDA dAtabase for Regulatory Grade micrObial Sequences (FDA-ARGOS): Supporting development and validation of Infectious Disease Dx tests.</title>
        <authorList>
            <person name="Goldberg B."/>
            <person name="Campos J."/>
            <person name="Tallon L."/>
            <person name="Sadzewicz L."/>
            <person name="Ott S."/>
            <person name="Zhao X."/>
            <person name="Nagaraj S."/>
            <person name="Vavikolanu K."/>
            <person name="Aluvathingal J."/>
            <person name="Nadendla S."/>
            <person name="Geyer C."/>
            <person name="Sichtig H."/>
        </authorList>
    </citation>
    <scope>NUCLEOTIDE SEQUENCE [LARGE SCALE GENOMIC DNA]</scope>
    <source>
        <strain evidence="2">FDAARGOS_370</strain>
    </source>
</reference>
<evidence type="ECO:0000313" key="2">
    <source>
        <dbReference type="Proteomes" id="UP000219788"/>
    </source>
</evidence>
<dbReference type="RefSeq" id="WP_098142673.1">
    <property type="nucleotide sequence ID" value="NZ_PDDV01000008.1"/>
</dbReference>
<organism evidence="1 2">
    <name type="scientific">Edwardsiella tarda</name>
    <dbReference type="NCBI Taxonomy" id="636"/>
    <lineage>
        <taxon>Bacteria</taxon>
        <taxon>Pseudomonadati</taxon>
        <taxon>Pseudomonadota</taxon>
        <taxon>Gammaproteobacteria</taxon>
        <taxon>Enterobacterales</taxon>
        <taxon>Hafniaceae</taxon>
        <taxon>Edwardsiella</taxon>
    </lineage>
</organism>
<protein>
    <recommendedName>
        <fullName evidence="3">DUF2732 domain-containing protein</fullName>
    </recommendedName>
</protein>
<evidence type="ECO:0000313" key="1">
    <source>
        <dbReference type="EMBL" id="PEH74150.1"/>
    </source>
</evidence>
<gene>
    <name evidence="1" type="ORF">CRM76_01705</name>
</gene>
<proteinExistence type="predicted"/>
<dbReference type="Proteomes" id="UP000219788">
    <property type="component" value="Unassembled WGS sequence"/>
</dbReference>
<dbReference type="InterPro" id="IPR020126">
    <property type="entry name" value="DUF2732"/>
</dbReference>
<dbReference type="EMBL" id="PDDV01000008">
    <property type="protein sequence ID" value="PEH74150.1"/>
    <property type="molecule type" value="Genomic_DNA"/>
</dbReference>
<dbReference type="AlphaFoldDB" id="A0A2A7U738"/>
<comment type="caution">
    <text evidence="1">The sequence shown here is derived from an EMBL/GenBank/DDBJ whole genome shotgun (WGS) entry which is preliminary data.</text>
</comment>
<evidence type="ECO:0008006" key="3">
    <source>
        <dbReference type="Google" id="ProtNLM"/>
    </source>
</evidence>
<sequence>MLRQDRKAKNTSDEQLVQLFSQARREGERHAVDKCAVRLTALVCEARQQGLCAAEVIDLLQQEIESMDSKGGAAWN</sequence>
<dbReference type="Pfam" id="PF10809">
    <property type="entry name" value="DUF2732"/>
    <property type="match status" value="1"/>
</dbReference>
<name>A0A2A7U738_EDWTA</name>
<accession>A0A2A7U738</accession>